<sequence>MRSESPLEAATSTLARVAALPLPEALTRLDVIAAALPSCGAPERLDAIAAALPQRLGELAPELGLALARLAAELLPHAPSVPDDIDEQAPSVRVAWLRIALALDPASGSPDAIDESSLLRVLDGWSVSAAADPHALALRLAKAADPRLRAMTLAQIRRGVSDLALTPEQGFWTLAALLEDTESSIRREAYAALLDPWAQQLSGVARAERKRIVRAGLGDADRPIVRICVGLATQLDQRQWLIDLLDDESVDASARETILLGLGPLATREDLEVALTLAVGQPLRWSASTRAFLLAAHRHGAFLDDSQVPLALEAYDLHEGWTAEAFVRVTHIARAALIDELGKLRATDPRWIRRAAILAASVGTGAHLLIAELLAELHERGASHEDVGELRIAAALIEAAGASPEYADEGPLLAWLPRLPELLIPVLRVKGGPRAAVRLQALVEDPRCPEPLRGPALRALWALAEDRPGLLRALSSALGPRRSGLLDTELRAARDPLAASLYLEAPWADDPAHELDPGEALELLCEAGELRFLPEITRLFRLVYTRTVQQALAGQFSIKRVELPRLEQLIYRYGRHLIAGGRAVRRFLAPTPETGRDLLVALTIDWLREHPAPPLRVALLETIARHEPAGPELRFIEPFWRDSEANVQRAALEALLEAGEGARGLELSIGRMTSSTDPRILQQALGVVAQLGAAWAEPLVIAALGRPQIAVKQGAAWALSTIGSGRCIPALIGWLASHDNHELRRRLLDALDHAAGDASLAVLVDALELDSEGSAGERRQKLLHHAISGRLTLAATLRLAASRRHEIVALVDAAVAGHVKLADATPERLADALHRARLRPAPSRPDPTRRLRVEGFSPEAALAVLDCRGREHDDAILRVVRRQLASWVTWLSATPTATTAAVELVLAAAGTNHGEHVERLLDLAEAEREQLDPALVTAFIDRCVAQPSAKPHARARALDLLRSLAPTAEVRGVHRYRLLARLGAVRGRADLDACLSACRIGPDLVADSERLLSEALSIPSPRDDEPAELEAVREQVRAWHRKPLDEAAAWLSASLDQRPLDLPRLPDAPTPPRPEPWTPRSERDRAALLDALDSDDPTARELAAARLLAWSDAQASWPAVLERFLTGALTLDSAGLAVLAGQLDSWPRAPESARAAALLIPHLTRLQQRCFVPTWLDSWSRKEPEAAAILARIDQSLLIPHARARAEAGDYGLCRVLRPDASLALAELVAFVHPRAAAQVEHLMPRADNPDDDSPSSLVDPIASLDLDGLAAVIHADEGSIGLAVRAVHALAKHAERGADLLAPLALDRRPRIRSAALRALRKVALPERTLAVTAQVLGIETRRDVILSLISSLGYRRHEPSAPALLEYLTHRDAKLREAAYDTLRAWGRDIAPTLRRASRRARPDRRRVYDELIDELERES</sequence>
<comment type="caution">
    <text evidence="2">The sequence shown here is derived from an EMBL/GenBank/DDBJ whole genome shotgun (WGS) entry which is preliminary data.</text>
</comment>
<keyword evidence="3" id="KW-1185">Reference proteome</keyword>
<dbReference type="Pfam" id="PF13646">
    <property type="entry name" value="HEAT_2"/>
    <property type="match status" value="1"/>
</dbReference>
<dbReference type="RefSeq" id="WP_106390217.1">
    <property type="nucleotide sequence ID" value="NZ_PVNK01000039.1"/>
</dbReference>
<organism evidence="2 3">
    <name type="scientific">Enhygromyxa salina</name>
    <dbReference type="NCBI Taxonomy" id="215803"/>
    <lineage>
        <taxon>Bacteria</taxon>
        <taxon>Pseudomonadati</taxon>
        <taxon>Myxococcota</taxon>
        <taxon>Polyangia</taxon>
        <taxon>Nannocystales</taxon>
        <taxon>Nannocystaceae</taxon>
        <taxon>Enhygromyxa</taxon>
    </lineage>
</organism>
<dbReference type="InterPro" id="IPR016024">
    <property type="entry name" value="ARM-type_fold"/>
</dbReference>
<dbReference type="InterPro" id="IPR011989">
    <property type="entry name" value="ARM-like"/>
</dbReference>
<evidence type="ECO:0000313" key="2">
    <source>
        <dbReference type="EMBL" id="PRQ04433.1"/>
    </source>
</evidence>
<dbReference type="Gene3D" id="1.25.10.10">
    <property type="entry name" value="Leucine-rich Repeat Variant"/>
    <property type="match status" value="2"/>
</dbReference>
<accession>A0A2S9YH32</accession>
<dbReference type="EMBL" id="PVNK01000039">
    <property type="protein sequence ID" value="PRQ04433.1"/>
    <property type="molecule type" value="Genomic_DNA"/>
</dbReference>
<dbReference type="SUPFAM" id="SSF48371">
    <property type="entry name" value="ARM repeat"/>
    <property type="match status" value="2"/>
</dbReference>
<reference evidence="2 3" key="1">
    <citation type="submission" date="2018-03" db="EMBL/GenBank/DDBJ databases">
        <title>Draft Genome Sequences of the Obligatory Marine Myxobacteria Enhygromyxa salina SWB005.</title>
        <authorList>
            <person name="Poehlein A."/>
            <person name="Moghaddam J.A."/>
            <person name="Harms H."/>
            <person name="Alanjari M."/>
            <person name="Koenig G.M."/>
            <person name="Daniel R."/>
            <person name="Schaeberle T.F."/>
        </authorList>
    </citation>
    <scope>NUCLEOTIDE SEQUENCE [LARGE SCALE GENOMIC DNA]</scope>
    <source>
        <strain evidence="2 3">SWB005</strain>
    </source>
</reference>
<feature type="region of interest" description="Disordered" evidence="1">
    <location>
        <begin position="1061"/>
        <end position="1081"/>
    </location>
</feature>
<protein>
    <recommendedName>
        <fullName evidence="4">HEAT repeat protein</fullName>
    </recommendedName>
</protein>
<gene>
    <name evidence="2" type="ORF">ENSA5_07690</name>
</gene>
<dbReference type="OrthoDB" id="3272910at2"/>
<dbReference type="Proteomes" id="UP000237968">
    <property type="component" value="Unassembled WGS sequence"/>
</dbReference>
<name>A0A2S9YH32_9BACT</name>
<evidence type="ECO:0008006" key="4">
    <source>
        <dbReference type="Google" id="ProtNLM"/>
    </source>
</evidence>
<proteinExistence type="predicted"/>
<evidence type="ECO:0000256" key="1">
    <source>
        <dbReference type="SAM" id="MobiDB-lite"/>
    </source>
</evidence>
<evidence type="ECO:0000313" key="3">
    <source>
        <dbReference type="Proteomes" id="UP000237968"/>
    </source>
</evidence>
<feature type="compositionally biased region" description="Pro residues" evidence="1">
    <location>
        <begin position="1066"/>
        <end position="1077"/>
    </location>
</feature>